<proteinExistence type="predicted"/>
<accession>A0A0K8PGR6</accession>
<dbReference type="AlphaFoldDB" id="A0A0K8PGR6"/>
<dbReference type="EMBL" id="DF968221">
    <property type="protein sequence ID" value="GAP46903.1"/>
    <property type="molecule type" value="Genomic_DNA"/>
</dbReference>
<organism evidence="1 2">
    <name type="scientific">Streptomyces azureus</name>
    <dbReference type="NCBI Taxonomy" id="146537"/>
    <lineage>
        <taxon>Bacteria</taxon>
        <taxon>Bacillati</taxon>
        <taxon>Actinomycetota</taxon>
        <taxon>Actinomycetes</taxon>
        <taxon>Kitasatosporales</taxon>
        <taxon>Streptomycetaceae</taxon>
        <taxon>Streptomyces</taxon>
    </lineage>
</organism>
<evidence type="ECO:0000313" key="1">
    <source>
        <dbReference type="EMBL" id="GAP46903.1"/>
    </source>
</evidence>
<evidence type="ECO:0000313" key="2">
    <source>
        <dbReference type="Proteomes" id="UP000053859"/>
    </source>
</evidence>
<name>A0A0K8PGR6_STRAJ</name>
<keyword evidence="2" id="KW-1185">Reference proteome</keyword>
<gene>
    <name evidence="1" type="ORF">SAZU_1640</name>
</gene>
<sequence>MTAERDLLEAVVEALTLPHGSDDYDQRILRRASLARVVAREALAEDRGRLAWNADYLRRKLREEEARHPQG</sequence>
<dbReference type="Proteomes" id="UP000053859">
    <property type="component" value="Unassembled WGS sequence"/>
</dbReference>
<reference evidence="1" key="1">
    <citation type="journal article" date="2015" name="Genome Announc.">
        <title>Draft Genome Sequence of Thiostrepton-Producing Streptomyces azureus ATCC 14921.</title>
        <authorList>
            <person name="Sakihara K."/>
            <person name="Maeda J."/>
            <person name="Tashiro K."/>
            <person name="Fujino Y."/>
            <person name="Kuhara S."/>
            <person name="Ohshima T."/>
            <person name="Ogata S."/>
            <person name="Doi K."/>
        </authorList>
    </citation>
    <scope>NUCLEOTIDE SEQUENCE [LARGE SCALE GENOMIC DNA]</scope>
    <source>
        <strain evidence="1">ATCC14921</strain>
    </source>
</reference>
<protein>
    <submittedName>
        <fullName evidence="1">Uncharacterized protein</fullName>
    </submittedName>
</protein>
<dbReference type="PATRIC" id="fig|146537.3.peg.1728"/>
<dbReference type="RefSeq" id="WP_059416209.1">
    <property type="nucleotide sequence ID" value="NZ_DF968221.1"/>
</dbReference>